<feature type="compositionally biased region" description="Basic residues" evidence="1">
    <location>
        <begin position="109"/>
        <end position="120"/>
    </location>
</feature>
<dbReference type="EMBL" id="JABVXQ010000001">
    <property type="protein sequence ID" value="KAF6131230.1"/>
    <property type="molecule type" value="Genomic_DNA"/>
</dbReference>
<dbReference type="Proteomes" id="UP000664940">
    <property type="component" value="Unassembled WGS sequence"/>
</dbReference>
<dbReference type="AlphaFoldDB" id="A0A834ERY1"/>
<accession>A0A834ERY1</accession>
<evidence type="ECO:0000256" key="1">
    <source>
        <dbReference type="SAM" id="MobiDB-lite"/>
    </source>
</evidence>
<comment type="caution">
    <text evidence="2">The sequence shown here is derived from an EMBL/GenBank/DDBJ whole genome shotgun (WGS) entry which is preliminary data.</text>
</comment>
<feature type="region of interest" description="Disordered" evidence="1">
    <location>
        <begin position="106"/>
        <end position="133"/>
    </location>
</feature>
<evidence type="ECO:0000313" key="3">
    <source>
        <dbReference type="Proteomes" id="UP000664940"/>
    </source>
</evidence>
<proteinExistence type="predicted"/>
<organism evidence="2 3">
    <name type="scientific">Phyllostomus discolor</name>
    <name type="common">pale spear-nosed bat</name>
    <dbReference type="NCBI Taxonomy" id="89673"/>
    <lineage>
        <taxon>Eukaryota</taxon>
        <taxon>Metazoa</taxon>
        <taxon>Chordata</taxon>
        <taxon>Craniata</taxon>
        <taxon>Vertebrata</taxon>
        <taxon>Euteleostomi</taxon>
        <taxon>Mammalia</taxon>
        <taxon>Eutheria</taxon>
        <taxon>Laurasiatheria</taxon>
        <taxon>Chiroptera</taxon>
        <taxon>Yangochiroptera</taxon>
        <taxon>Phyllostomidae</taxon>
        <taxon>Phyllostominae</taxon>
        <taxon>Phyllostomus</taxon>
    </lineage>
</organism>
<reference evidence="2 3" key="1">
    <citation type="journal article" date="2020" name="Nature">
        <title>Six reference-quality genomes reveal evolution of bat adaptations.</title>
        <authorList>
            <person name="Jebb D."/>
            <person name="Huang Z."/>
            <person name="Pippel M."/>
            <person name="Hughes G.M."/>
            <person name="Lavrichenko K."/>
            <person name="Devanna P."/>
            <person name="Winkler S."/>
            <person name="Jermiin L.S."/>
            <person name="Skirmuntt E.C."/>
            <person name="Katzourakis A."/>
            <person name="Burkitt-Gray L."/>
            <person name="Ray D.A."/>
            <person name="Sullivan K.A.M."/>
            <person name="Roscito J.G."/>
            <person name="Kirilenko B.M."/>
            <person name="Davalos L.M."/>
            <person name="Corthals A.P."/>
            <person name="Power M.L."/>
            <person name="Jones G."/>
            <person name="Ransome R.D."/>
            <person name="Dechmann D.K.N."/>
            <person name="Locatelli A.G."/>
            <person name="Puechmaille S.J."/>
            <person name="Fedrigo O."/>
            <person name="Jarvis E.D."/>
            <person name="Hiller M."/>
            <person name="Vernes S.C."/>
            <person name="Myers E.W."/>
            <person name="Teeling E.C."/>
        </authorList>
    </citation>
    <scope>NUCLEOTIDE SEQUENCE [LARGE SCALE GENOMIC DNA]</scope>
    <source>
        <strain evidence="2">Bat1K_MPI-CBG_1</strain>
    </source>
</reference>
<name>A0A834ERY1_9CHIR</name>
<evidence type="ECO:0000313" key="2">
    <source>
        <dbReference type="EMBL" id="KAF6131230.1"/>
    </source>
</evidence>
<protein>
    <submittedName>
        <fullName evidence="2">Uncharacterized protein</fullName>
    </submittedName>
</protein>
<gene>
    <name evidence="2" type="ORF">HJG60_008090</name>
</gene>
<sequence>MVETDWYETVTMICSWGRGSTAAAWTSCIQGPVSHFPKPNAHRHQKRWRVNKNVASKICFNHLGFLAFNAPSRTCPLWPSQGSGGTKLGSGPKGCWVRPWHLPGVPRTKGQKRCGHRGRVKGGPGRGQEPVAKHVHQCDRAAGAWER</sequence>